<accession>A0A8H5BGG0</accession>
<evidence type="ECO:0000313" key="2">
    <source>
        <dbReference type="Proteomes" id="UP000567179"/>
    </source>
</evidence>
<dbReference type="OrthoDB" id="2942246at2759"/>
<protein>
    <submittedName>
        <fullName evidence="1">Uncharacterized protein</fullName>
    </submittedName>
</protein>
<reference evidence="1 2" key="1">
    <citation type="journal article" date="2020" name="ISME J.">
        <title>Uncovering the hidden diversity of litter-decomposition mechanisms in mushroom-forming fungi.</title>
        <authorList>
            <person name="Floudas D."/>
            <person name="Bentzer J."/>
            <person name="Ahren D."/>
            <person name="Johansson T."/>
            <person name="Persson P."/>
            <person name="Tunlid A."/>
        </authorList>
    </citation>
    <scope>NUCLEOTIDE SEQUENCE [LARGE SCALE GENOMIC DNA]</scope>
    <source>
        <strain evidence="1 2">CBS 101986</strain>
    </source>
</reference>
<dbReference type="EMBL" id="JAACJJ010000028">
    <property type="protein sequence ID" value="KAF5322671.1"/>
    <property type="molecule type" value="Genomic_DNA"/>
</dbReference>
<name>A0A8H5BGG0_9AGAR</name>
<dbReference type="Proteomes" id="UP000567179">
    <property type="component" value="Unassembled WGS sequence"/>
</dbReference>
<sequence>MNSRCSRRRVDGHASDAVRVGLERGDLFVRGVVEDAQLEVIRASDEPVLARDELDASDRTKVSRLVVVLGVPCAVTNKTGYVEEIATAMLIAAQSAKQRDQCVRDLHAILFAFVVETCNHRIASTSRIPDPRPGGHHLALSCRQPLIAAYGFEEFAINFVRHTFEHEVSLNSRMQGDGVTLADANLLDAAYVPLLHSSSETFVANLLSGPSPSAERHSKDESITVQAQVSSRPLRLPTFIPTHPAWSRSTNNRHAHFQRLQINTMDAEPGQAPSAQNSLGLGAHTATECLRHLLHICRAPKQKTRYTPPWSSSRPLLDVRVTIRDLKNVRRRHTPAWWKSGPQKYVAGGHRR</sequence>
<comment type="caution">
    <text evidence="1">The sequence shown here is derived from an EMBL/GenBank/DDBJ whole genome shotgun (WGS) entry which is preliminary data.</text>
</comment>
<gene>
    <name evidence="1" type="ORF">D9619_000088</name>
</gene>
<keyword evidence="2" id="KW-1185">Reference proteome</keyword>
<dbReference type="AlphaFoldDB" id="A0A8H5BGG0"/>
<proteinExistence type="predicted"/>
<organism evidence="1 2">
    <name type="scientific">Psilocybe cf. subviscida</name>
    <dbReference type="NCBI Taxonomy" id="2480587"/>
    <lineage>
        <taxon>Eukaryota</taxon>
        <taxon>Fungi</taxon>
        <taxon>Dikarya</taxon>
        <taxon>Basidiomycota</taxon>
        <taxon>Agaricomycotina</taxon>
        <taxon>Agaricomycetes</taxon>
        <taxon>Agaricomycetidae</taxon>
        <taxon>Agaricales</taxon>
        <taxon>Agaricineae</taxon>
        <taxon>Strophariaceae</taxon>
        <taxon>Psilocybe</taxon>
    </lineage>
</organism>
<evidence type="ECO:0000313" key="1">
    <source>
        <dbReference type="EMBL" id="KAF5322671.1"/>
    </source>
</evidence>